<dbReference type="RefSeq" id="WP_211939845.1">
    <property type="nucleotide sequence ID" value="NZ_CP073078.1"/>
</dbReference>
<dbReference type="Proteomes" id="UP000676409">
    <property type="component" value="Chromosome"/>
</dbReference>
<protein>
    <submittedName>
        <fullName evidence="2">FAD-dependent oxidoreductase</fullName>
    </submittedName>
</protein>
<dbReference type="PROSITE" id="PS51257">
    <property type="entry name" value="PROKAR_LIPOPROTEIN"/>
    <property type="match status" value="1"/>
</dbReference>
<gene>
    <name evidence="2" type="ORF">KCG34_07955</name>
</gene>
<feature type="domain" description="Amine oxidase" evidence="1">
    <location>
        <begin position="97"/>
        <end position="308"/>
    </location>
</feature>
<dbReference type="PANTHER" id="PTHR16128:SF5">
    <property type="entry name" value="FAD_NAD(P)-BINDING OXIDOREDUCTASE FAMILY PROTEIN"/>
    <property type="match status" value="1"/>
</dbReference>
<accession>A0A975IWE6</accession>
<evidence type="ECO:0000313" key="3">
    <source>
        <dbReference type="Proteomes" id="UP000676409"/>
    </source>
</evidence>
<dbReference type="Gene3D" id="3.90.660.10">
    <property type="match status" value="1"/>
</dbReference>
<dbReference type="SUPFAM" id="SSF51905">
    <property type="entry name" value="FAD/NAD(P)-binding domain"/>
    <property type="match status" value="1"/>
</dbReference>
<dbReference type="EMBL" id="CP073078">
    <property type="protein sequence ID" value="QUD89793.1"/>
    <property type="molecule type" value="Genomic_DNA"/>
</dbReference>
<keyword evidence="3" id="KW-1185">Reference proteome</keyword>
<sequence>MRVAIIGAGLAGLSCAKRLRSVGLEPSLFDKGKGPAGRMASRRLATPLGEAALDMGAPYFTVRNAKFAEQVADWALAGLAAPWPDAAADAWVGAPLMASPLKALTEGLNVRWNAFVGGLSRKPDGWRLHLPDQEQGPFDVVVIALPAEQATPLLALNDLTFMKQSAQSISLPCWTGLFAFDRVLETTAPILRDQGAISWAARNAAKPGRTGPEAWVAHANPVWSLDHLEAEPAQIAQHLLIELLSLTGAGEVRPIAAQAHRWRFAKSFGLGHGELWNPLTGLGVCGDWLLAPGVESAWLSGFGLAQKIIHGPAKRIRPHAVRA</sequence>
<evidence type="ECO:0000313" key="2">
    <source>
        <dbReference type="EMBL" id="QUD89793.1"/>
    </source>
</evidence>
<dbReference type="InterPro" id="IPR002937">
    <property type="entry name" value="Amino_oxidase"/>
</dbReference>
<name>A0A975IWE6_9CAUL</name>
<proteinExistence type="predicted"/>
<dbReference type="GO" id="GO:0016491">
    <property type="term" value="F:oxidoreductase activity"/>
    <property type="evidence" value="ECO:0007669"/>
    <property type="project" value="InterPro"/>
</dbReference>
<dbReference type="AlphaFoldDB" id="A0A975IWE6"/>
<dbReference type="InterPro" id="IPR036188">
    <property type="entry name" value="FAD/NAD-bd_sf"/>
</dbReference>
<dbReference type="Gene3D" id="3.50.50.60">
    <property type="entry name" value="FAD/NAD(P)-binding domain"/>
    <property type="match status" value="1"/>
</dbReference>
<dbReference type="Pfam" id="PF13450">
    <property type="entry name" value="NAD_binding_8"/>
    <property type="match status" value="1"/>
</dbReference>
<reference evidence="2" key="1">
    <citation type="submission" date="2021-04" db="EMBL/GenBank/DDBJ databases">
        <title>The complete genome sequence of Caulobacter sp. S6.</title>
        <authorList>
            <person name="Tang Y."/>
            <person name="Ouyang W."/>
            <person name="Liu Q."/>
            <person name="Huang B."/>
            <person name="Guo Z."/>
            <person name="Lei P."/>
        </authorList>
    </citation>
    <scope>NUCLEOTIDE SEQUENCE</scope>
    <source>
        <strain evidence="2">S6</strain>
    </source>
</reference>
<evidence type="ECO:0000259" key="1">
    <source>
        <dbReference type="Pfam" id="PF01593"/>
    </source>
</evidence>
<dbReference type="KEGG" id="caul:KCG34_07955"/>
<dbReference type="PANTHER" id="PTHR16128">
    <property type="entry name" value="FAD/NAD(P)-BINDING OXIDOREDUCTASE FAMILY PROTEIN"/>
    <property type="match status" value="1"/>
</dbReference>
<organism evidence="2 3">
    <name type="scientific">Phenylobacterium montanum</name>
    <dbReference type="NCBI Taxonomy" id="2823693"/>
    <lineage>
        <taxon>Bacteria</taxon>
        <taxon>Pseudomonadati</taxon>
        <taxon>Pseudomonadota</taxon>
        <taxon>Alphaproteobacteria</taxon>
        <taxon>Caulobacterales</taxon>
        <taxon>Caulobacteraceae</taxon>
        <taxon>Phenylobacterium</taxon>
    </lineage>
</organism>
<dbReference type="Pfam" id="PF01593">
    <property type="entry name" value="Amino_oxidase"/>
    <property type="match status" value="1"/>
</dbReference>